<keyword evidence="2 4" id="KW-0547">Nucleotide-binding</keyword>
<keyword evidence="4" id="KW-0505">Motor protein</keyword>
<evidence type="ECO:0000259" key="7">
    <source>
        <dbReference type="PROSITE" id="PS51717"/>
    </source>
</evidence>
<dbReference type="GO" id="GO:0008017">
    <property type="term" value="F:microtubule binding"/>
    <property type="evidence" value="ECO:0007669"/>
    <property type="project" value="InterPro"/>
</dbReference>
<accession>A0A803KG25</accession>
<dbReference type="InterPro" id="IPR058641">
    <property type="entry name" value="GVIN1_dom"/>
</dbReference>
<comment type="similarity">
    <text evidence="1">Belongs to the TRAFAC class dynamin-like GTPase superfamily. Very large inducible GTPase (VLIG) family.</text>
</comment>
<dbReference type="PROSITE" id="PS50067">
    <property type="entry name" value="KINESIN_MOTOR_2"/>
    <property type="match status" value="1"/>
</dbReference>
<dbReference type="InterPro" id="IPR027417">
    <property type="entry name" value="P-loop_NTPase"/>
</dbReference>
<dbReference type="Gene3D" id="1.10.533.10">
    <property type="entry name" value="Death Domain, Fas"/>
    <property type="match status" value="1"/>
</dbReference>
<evidence type="ECO:0000256" key="1">
    <source>
        <dbReference type="ARBA" id="ARBA00006828"/>
    </source>
</evidence>
<protein>
    <submittedName>
        <fullName evidence="8">Interferon-induced very large GTPase 1</fullName>
    </submittedName>
</protein>
<dbReference type="CDD" id="cd01671">
    <property type="entry name" value="CARD"/>
    <property type="match status" value="1"/>
</dbReference>
<dbReference type="Ensembl" id="ENSXETT00000110437">
    <property type="protein sequence ID" value="ENSXETP00000119330"/>
    <property type="gene ID" value="ENSXETG00000042943"/>
</dbReference>
<dbReference type="InterPro" id="IPR019821">
    <property type="entry name" value="Kinesin_motor_CS"/>
</dbReference>
<evidence type="ECO:0000256" key="5">
    <source>
        <dbReference type="SAM" id="Coils"/>
    </source>
</evidence>
<comment type="similarity">
    <text evidence="4">Belongs to the TRAFAC class myosin-kinesin ATPase superfamily. Kinesin family.</text>
</comment>
<dbReference type="InterPro" id="IPR052986">
    <property type="entry name" value="VLIG_GTPase"/>
</dbReference>
<dbReference type="SMART" id="SM00129">
    <property type="entry name" value="KISc"/>
    <property type="match status" value="1"/>
</dbReference>
<evidence type="ECO:0000256" key="2">
    <source>
        <dbReference type="ARBA" id="ARBA00022741"/>
    </source>
</evidence>
<dbReference type="GO" id="GO:0003777">
    <property type="term" value="F:microtubule motor activity"/>
    <property type="evidence" value="ECO:0007669"/>
    <property type="project" value="InterPro"/>
</dbReference>
<dbReference type="GeneTree" id="ENSGT00940000154390"/>
<feature type="coiled-coil region" evidence="5">
    <location>
        <begin position="415"/>
        <end position="442"/>
    </location>
</feature>
<dbReference type="Pfam" id="PF25496">
    <property type="entry name" value="URGCP"/>
    <property type="match status" value="1"/>
</dbReference>
<dbReference type="GO" id="GO:0007018">
    <property type="term" value="P:microtubule-based movement"/>
    <property type="evidence" value="ECO:0007669"/>
    <property type="project" value="InterPro"/>
</dbReference>
<dbReference type="SUPFAM" id="SSF52540">
    <property type="entry name" value="P-loop containing nucleoside triphosphate hydrolases"/>
    <property type="match status" value="2"/>
</dbReference>
<dbReference type="PANTHER" id="PTHR14819">
    <property type="entry name" value="GTP-BINDING"/>
    <property type="match status" value="1"/>
</dbReference>
<evidence type="ECO:0000259" key="6">
    <source>
        <dbReference type="PROSITE" id="PS50067"/>
    </source>
</evidence>
<dbReference type="Gene3D" id="3.40.50.300">
    <property type="entry name" value="P-loop containing nucleotide triphosphate hydrolases"/>
    <property type="match status" value="1"/>
</dbReference>
<feature type="binding site" evidence="4">
    <location>
        <begin position="162"/>
        <end position="169"/>
    </location>
    <ligand>
        <name>ATP</name>
        <dbReference type="ChEBI" id="CHEBI:30616"/>
    </ligand>
</feature>
<evidence type="ECO:0000256" key="3">
    <source>
        <dbReference type="ARBA" id="ARBA00022840"/>
    </source>
</evidence>
<dbReference type="Pfam" id="PF25683">
    <property type="entry name" value="URGCP_GTPase"/>
    <property type="match status" value="1"/>
</dbReference>
<dbReference type="InterPro" id="IPR036961">
    <property type="entry name" value="Kinesin_motor_dom_sf"/>
</dbReference>
<dbReference type="Gene3D" id="3.40.850.10">
    <property type="entry name" value="Kinesin motor domain"/>
    <property type="match status" value="1"/>
</dbReference>
<keyword evidence="3 4" id="KW-0067">ATP-binding</keyword>
<dbReference type="GO" id="GO:0005525">
    <property type="term" value="F:GTP binding"/>
    <property type="evidence" value="ECO:0007669"/>
    <property type="project" value="InterPro"/>
</dbReference>
<dbReference type="PRINTS" id="PR00380">
    <property type="entry name" value="KINESINHEAVY"/>
</dbReference>
<name>A0A803KG25_XENTR</name>
<dbReference type="InterPro" id="IPR057365">
    <property type="entry name" value="URGCP"/>
</dbReference>
<evidence type="ECO:0000256" key="4">
    <source>
        <dbReference type="PROSITE-ProRule" id="PRU00283"/>
    </source>
</evidence>
<dbReference type="PROSITE" id="PS51717">
    <property type="entry name" value="G_VLIG"/>
    <property type="match status" value="1"/>
</dbReference>
<feature type="domain" description="Kinesin motor" evidence="6">
    <location>
        <begin position="66"/>
        <end position="407"/>
    </location>
</feature>
<dbReference type="InterPro" id="IPR030383">
    <property type="entry name" value="G_VLIG_dom"/>
</dbReference>
<feature type="domain" description="VLIG-type G" evidence="7">
    <location>
        <begin position="1229"/>
        <end position="1472"/>
    </location>
</feature>
<dbReference type="Pfam" id="PF25974">
    <property type="entry name" value="URGCP_9th"/>
    <property type="match status" value="1"/>
</dbReference>
<proteinExistence type="inferred from homology"/>
<gene>
    <name evidence="8" type="primary">LOC100490157</name>
</gene>
<dbReference type="GO" id="GO:0005524">
    <property type="term" value="F:ATP binding"/>
    <property type="evidence" value="ECO:0007669"/>
    <property type="project" value="UniProtKB-UniRule"/>
</dbReference>
<dbReference type="InterPro" id="IPR001752">
    <property type="entry name" value="Kinesin_motor_dom"/>
</dbReference>
<keyword evidence="5" id="KW-0175">Coiled coil</keyword>
<organism evidence="8">
    <name type="scientific">Xenopus tropicalis</name>
    <name type="common">Western clawed frog</name>
    <name type="synonym">Silurana tropicalis</name>
    <dbReference type="NCBI Taxonomy" id="8364"/>
    <lineage>
        <taxon>Eukaryota</taxon>
        <taxon>Metazoa</taxon>
        <taxon>Chordata</taxon>
        <taxon>Craniata</taxon>
        <taxon>Vertebrata</taxon>
        <taxon>Euteleostomi</taxon>
        <taxon>Amphibia</taxon>
        <taxon>Batrachia</taxon>
        <taxon>Anura</taxon>
        <taxon>Pipoidea</taxon>
        <taxon>Pipidae</taxon>
        <taxon>Xenopodinae</taxon>
        <taxon>Xenopus</taxon>
        <taxon>Silurana</taxon>
    </lineage>
</organism>
<dbReference type="PANTHER" id="PTHR14819:SF21">
    <property type="entry name" value="INTERFERON-INDUCED VERY LARGE GTPASE 1"/>
    <property type="match status" value="1"/>
</dbReference>
<reference evidence="8" key="2">
    <citation type="submission" date="2021-03" db="UniProtKB">
        <authorList>
            <consortium name="Ensembl"/>
        </authorList>
    </citation>
    <scope>IDENTIFICATION</scope>
</reference>
<reference evidence="8" key="1">
    <citation type="journal article" date="2010" name="Science">
        <title>The genome of the Western clawed frog Xenopus tropicalis.</title>
        <authorList>
            <person name="Hellsten U."/>
            <person name="Harland R.M."/>
            <person name="Gilchrist M.J."/>
            <person name="Hendrix D."/>
            <person name="Jurka J."/>
            <person name="Kapitonov V."/>
            <person name="Ovcharenko I."/>
            <person name="Putnam N.H."/>
            <person name="Shu S."/>
            <person name="Taher L."/>
            <person name="Blitz I.L."/>
            <person name="Blumberg B."/>
            <person name="Dichmann D.S."/>
            <person name="Dubchak I."/>
            <person name="Amaya E."/>
            <person name="Detter J.C."/>
            <person name="Fletcher R."/>
            <person name="Gerhard D.S."/>
            <person name="Goodstein D."/>
            <person name="Graves T."/>
            <person name="Grigoriev I.V."/>
            <person name="Grimwood J."/>
            <person name="Kawashima T."/>
            <person name="Lindquist E."/>
            <person name="Lucas S.M."/>
            <person name="Mead P.E."/>
            <person name="Mitros T."/>
            <person name="Ogino H."/>
            <person name="Ohta Y."/>
            <person name="Poliakov A.V."/>
            <person name="Pollet N."/>
            <person name="Robert J."/>
            <person name="Salamov A."/>
            <person name="Sater A.K."/>
            <person name="Schmutz J."/>
            <person name="Terry A."/>
            <person name="Vize P.D."/>
            <person name="Warren W.C."/>
            <person name="Wells D."/>
            <person name="Wills A."/>
            <person name="Wilson R.K."/>
            <person name="Zimmerman L.B."/>
            <person name="Zorn A.M."/>
            <person name="Grainger R."/>
            <person name="Grammer T."/>
            <person name="Khokha M.K."/>
            <person name="Richardson P.M."/>
            <person name="Rokhsar D.S."/>
        </authorList>
    </citation>
    <scope>NUCLEOTIDE SEQUENCE [LARGE SCALE GENOMIC DNA]</scope>
    <source>
        <strain evidence="8">Nigerian</strain>
    </source>
</reference>
<evidence type="ECO:0000313" key="8">
    <source>
        <dbReference type="Ensembl" id="ENSXETP00000119330"/>
    </source>
</evidence>
<dbReference type="SUPFAM" id="SSF47986">
    <property type="entry name" value="DEATH domain"/>
    <property type="match status" value="1"/>
</dbReference>
<sequence length="2148" mass="246609">MEKGPELGVGRRGNGRGVPGMYLFHPTPSLDSCPSIGPMPPSPPPIPPGGQVGGVHCLVKMSGRCNVKVAVRVGPMNTGEDKRQSVCIVDMDQKKITLQPFTVSENGEISEAREFTFDHCFWSVDNSCPDNYAGQEDIFGTLGQEIGDNTCQGYNSCIFAYGQTGSGKTFSIMGTDNEPGLIPRFCSALFSGTNVLHNLKVEVSFMEIYKEEVRDLLQGKQPMKNLRVREHKVIGPYVEGLSQHAVSNPDDINFLLAAGNKSRLIEATDVNVESNQSHAIFTLTVTHSSHHESGTLHELLSTVSFVDLAGSERTYKSDDDKNDLAGCMNIDESLTALRTVIASLADKSKENKEQHIVNYHNSVLTWLLKNNLGGNSRTVMLATISPTDISYMEAVSTLTYADMAQKIVNYDIVNKDVQRKRIQKLQEEVRRLSKQTRKSQKHNKNMWSKLTETKNLLREAQLPWEEKLKNTARVVQDQTRHHRGAFGFKSSRCEYEDMDSGICRSEEENKINVADDKSHNSQTTTCPESISGRIQKSQKELTEFIHLNFDELLDKFVSECLLTWKDCFEIESKNDGMEKTEMLYTIISGKEVKICERFLQILEKENLNKNGEEGGQPNIKNENKETDKAVKNSFGELLAKMKMESYRSNKLSLRTFLQIVPDCSKALHTCSNESLAWNFIHKIIALNGTARNISIINESSDKRFDDYLNDDSEWDITSEASNSIHPLDVLCVILHCSDHFLQQEIFSKISLCQFAVPLLLPDTDGSSFTFMLWVMRDIVKRWRPESLSESKGFREENLVQISMPTFSFVRLGESKLSKSKTLNQVLSPAHLNHNWFVHDNMEGGNSTRSVSDGVVEIAWYFPAGNKSSDIFPEPVAATNLRGNLESNIKQFDFLMQISAAVIIFIQTINADQYELLLNYKNAKTELVFIIIPKYKLDKDTREFLKALTSSLNKVTVLVFDKATTKAAFVKRVQSTLIRMIRPYSDSHSIEEMAHTASTLGFSIDENVKECQTAKAGAKVITDEIVDVVKYKRKTMKLQGDSLKELARLEKEMCQMKRQGNDSSEHYKSKIIKKRATIRKQQNDCEVPSGIKNFIKAIKNKNSGEKQYFLKWIRFYLDLTARQNLSALQEEYKRTYNSASKEMLSVLDKKMSDTSLGIEHFLRELSQIYEADSFIIKDINKRKFKELPGIAADLLLDGFPLELIDGDASNIPLHWIQDVLTQLDEKTGKKCRIRTITVLGVQSTGKSTLLNTMFGLQFPVANGRCTRGAFMSLLKVEENFQRELGCEFILVIDTEGLKAPELASLDDSYEHDNELATLVVGLSDITLFNMAMENTTEMKDTLQIVVHAFLRMKEIGKKPNCQFVHQNVSDVSAHEKNMRDRKRFLEQLNEMTEIAAKMEKKYTISKFSEMMEYDLEKHNWYIPGLWHGVPPMAPVNTGYSNSIHELKKHLLEIMQTCKAVNIAEYITWISSLWNAVKHENFIFSFRNSLVAKAYNQLAKKYSELEWNFDKTMLEWLTRTEIVIKNQSMNTVEEKAKECINKALYILSEEQKKMESALEDYFNKETEILPLIERYREDFFNSIRHHRRKHESTTTSKVEETVVIQKQKHKIQCIQDRYIETIETKVTSLLEDCRNKQHQPDEMELSQEFEMMWTNTIEELKITRLQRHSIESKMLEIITKDMKNRGSSVNEKLQQLKRLPRPNEKLEKNTRSIKNSIVNVLKYFVRSSSESKNPIKEDPFLSAVLHRCSQYVKRKVASDADYNDAYCWELMKIINDMCEQNDGKSLQLHAEYELNLKIYALGHAMDHFQQMHDEFIEKNDPLSRLTALKPMYLATFKNTFQEKDESFNRAKRFCECCIKPALADQINRILGIRIVDDVLSKTSSLVFKDRTFFQYTLLKNLINEKDFQEYISYTKNYEEFTKNWIQKYLVDTYGNFSSLQCKIVSDAIQRIKDILREPEILECNNMPEFFVTFCANLDEELALNQDEMKAIVFKNSATVKEFTNYVCNSLNDTEEELMSEIEHEDSESVLCKLTIKPEDELFKKVIGCGKQCPFCKVPCEAGATNHKKHFATIHRPQGLGTYRDMETKILAYEICSTEVVSNKLFINSDTRGKRHPYRDYCTYYPDWAIQPDPSIDASDYWKFVLKEFNK</sequence>
<dbReference type="InterPro" id="IPR011029">
    <property type="entry name" value="DEATH-like_dom_sf"/>
</dbReference>
<dbReference type="Pfam" id="PF00225">
    <property type="entry name" value="Kinesin"/>
    <property type="match status" value="1"/>
</dbReference>
<dbReference type="PROSITE" id="PS00411">
    <property type="entry name" value="KINESIN_MOTOR_1"/>
    <property type="match status" value="1"/>
</dbReference>